<name>A0ABY8L1F5_9FLAO</name>
<evidence type="ECO:0000313" key="3">
    <source>
        <dbReference type="Proteomes" id="UP001232001"/>
    </source>
</evidence>
<dbReference type="RefSeq" id="WP_279650059.1">
    <property type="nucleotide sequence ID" value="NZ_CP122539.1"/>
</dbReference>
<dbReference type="Pfam" id="PF13715">
    <property type="entry name" value="CarbopepD_reg_2"/>
    <property type="match status" value="1"/>
</dbReference>
<evidence type="ECO:0000256" key="1">
    <source>
        <dbReference type="SAM" id="SignalP"/>
    </source>
</evidence>
<reference evidence="2 3" key="1">
    <citation type="submission" date="2023-04" db="EMBL/GenBank/DDBJ databases">
        <title>Tenacibaculum tangerinum sp. nov., isolated from sea tidal flat of South Korea.</title>
        <authorList>
            <person name="Lee S.H."/>
            <person name="Kim J.-J."/>
        </authorList>
    </citation>
    <scope>NUCLEOTIDE SEQUENCE [LARGE SCALE GENOMIC DNA]</scope>
    <source>
        <strain evidence="2 3">GRR-S3-23</strain>
    </source>
</reference>
<feature type="signal peptide" evidence="1">
    <location>
        <begin position="1"/>
        <end position="18"/>
    </location>
</feature>
<dbReference type="InterPro" id="IPR008969">
    <property type="entry name" value="CarboxyPept-like_regulatory"/>
</dbReference>
<organism evidence="2 3">
    <name type="scientific">Tenacibaculum tangerinum</name>
    <dbReference type="NCBI Taxonomy" id="3038772"/>
    <lineage>
        <taxon>Bacteria</taxon>
        <taxon>Pseudomonadati</taxon>
        <taxon>Bacteroidota</taxon>
        <taxon>Flavobacteriia</taxon>
        <taxon>Flavobacteriales</taxon>
        <taxon>Flavobacteriaceae</taxon>
        <taxon>Tenacibaculum</taxon>
    </lineage>
</organism>
<dbReference type="SUPFAM" id="SSF49464">
    <property type="entry name" value="Carboxypeptidase regulatory domain-like"/>
    <property type="match status" value="1"/>
</dbReference>
<sequence length="122" mass="13985">MKYSISLLLLFVASTLSAQLTIQGKVVDEFNNPMPFVNVVLKNTRYGTTTDDNGKFFLKTKKNRGKLEISFIGFQTKTIKVTQKTPYLKITLKETSNQLEEVVIVTKPKKRLKKKKTQHTVF</sequence>
<accession>A0ABY8L1F5</accession>
<dbReference type="EMBL" id="CP122539">
    <property type="protein sequence ID" value="WGH74178.1"/>
    <property type="molecule type" value="Genomic_DNA"/>
</dbReference>
<proteinExistence type="predicted"/>
<feature type="chain" id="PRO_5047155811" evidence="1">
    <location>
        <begin position="19"/>
        <end position="122"/>
    </location>
</feature>
<evidence type="ECO:0000313" key="2">
    <source>
        <dbReference type="EMBL" id="WGH74178.1"/>
    </source>
</evidence>
<dbReference type="Proteomes" id="UP001232001">
    <property type="component" value="Chromosome"/>
</dbReference>
<protein>
    <submittedName>
        <fullName evidence="2">Carboxypeptidase-like regulatory domain-containing protein</fullName>
    </submittedName>
</protein>
<keyword evidence="1" id="KW-0732">Signal</keyword>
<gene>
    <name evidence="2" type="ORF">P8625_08590</name>
</gene>
<keyword evidence="3" id="KW-1185">Reference proteome</keyword>
<dbReference type="Gene3D" id="2.60.40.1120">
    <property type="entry name" value="Carboxypeptidase-like, regulatory domain"/>
    <property type="match status" value="1"/>
</dbReference>